<evidence type="ECO:0000259" key="2">
    <source>
        <dbReference type="Pfam" id="PF19291"/>
    </source>
</evidence>
<dbReference type="GO" id="GO:0004553">
    <property type="term" value="F:hydrolase activity, hydrolyzing O-glycosyl compounds"/>
    <property type="evidence" value="ECO:0007669"/>
    <property type="project" value="TreeGrafter"/>
</dbReference>
<dbReference type="InterPro" id="IPR008928">
    <property type="entry name" value="6-hairpin_glycosidase_sf"/>
</dbReference>
<dbReference type="Proteomes" id="UP000246085">
    <property type="component" value="Chromosome BRAD3257"/>
</dbReference>
<dbReference type="AlphaFoldDB" id="A0A2U3Q6U1"/>
<proteinExistence type="predicted"/>
<dbReference type="KEGG" id="bvz:BRAD3257_6219"/>
<reference evidence="4 5" key="1">
    <citation type="submission" date="2018-03" db="EMBL/GenBank/DDBJ databases">
        <authorList>
            <person name="Gully D."/>
        </authorList>
    </citation>
    <scope>NUCLEOTIDE SEQUENCE [LARGE SCALE GENOMIC DNA]</scope>
    <source>
        <strain evidence="4">ORS3257</strain>
    </source>
</reference>
<dbReference type="RefSeq" id="WP_122404575.1">
    <property type="nucleotide sequence ID" value="NZ_JAGIKT010000081.1"/>
</dbReference>
<evidence type="ECO:0000313" key="6">
    <source>
        <dbReference type="Proteomes" id="UP000669317"/>
    </source>
</evidence>
<dbReference type="PANTHER" id="PTHR31616">
    <property type="entry name" value="TREHALASE"/>
    <property type="match status" value="1"/>
</dbReference>
<dbReference type="GO" id="GO:0005975">
    <property type="term" value="P:carbohydrate metabolic process"/>
    <property type="evidence" value="ECO:0007669"/>
    <property type="project" value="InterPro"/>
</dbReference>
<evidence type="ECO:0000259" key="1">
    <source>
        <dbReference type="Pfam" id="PF00723"/>
    </source>
</evidence>
<dbReference type="Pfam" id="PF00723">
    <property type="entry name" value="Glyco_hydro_15"/>
    <property type="match status" value="1"/>
</dbReference>
<keyword evidence="3" id="KW-0378">Hydrolase</keyword>
<dbReference type="EMBL" id="JAGIKT010000081">
    <property type="protein sequence ID" value="MBP0115381.1"/>
    <property type="molecule type" value="Genomic_DNA"/>
</dbReference>
<sequence length="603" mass="67532">MPRLIEDYGMIGDGQTAALVDRKGSIDWLCWPRFDSDACFASLLGTSANGRWKVAPCTSYRCSCRRYQADTLILETELDTSSGCIRLVDFMPVHDGACAVIRVVQGLRGKVQVRSELDLRFDYGSLRPALEVEDARAVAFVGPDLVVLHSPTPLRRENSSVVTELEVNEGQQVDFCLRYGPSRTDPPPPLGAKSSLSSTQQYWRSWIQQFRVQTKWPDAVRRSLLTLKAMIFRRSGGIIAAPTTSLPEALAGDMNWDYRYCWLRDATFTLSALLDAGYHEEAKSFRDWLLRAVGGEPDKMRIMYRVDGSRRLEEWVASWLPGCNWAEPVRIGNAAASQFQVDVYGELVDSVSAAAKAGISPSEREVALITSVVEHVERVWELPDHGLWELRGRPRHYTYSKVSAWAAVDRFVRRPDLHSLLDAGQLDRMRALRDRMHRDICDRAFDPSLGTFVAFYGSEKVDASLLNLPLVGFLPVTDERVRETIATIERELVQDGYVHRWGPKDEVREAAFLACSGWLADCQLMQGRRAEAERTFQRLLDAANDLGLLSEEYDVHAGRLAGNFPQGLSHLALVRTALRFDEQASDRGEGHDIAATAHQGAAG</sequence>
<dbReference type="SUPFAM" id="SSF48208">
    <property type="entry name" value="Six-hairpin glycosidases"/>
    <property type="match status" value="1"/>
</dbReference>
<feature type="domain" description="GH15-like" evidence="1">
    <location>
        <begin position="218"/>
        <end position="577"/>
    </location>
</feature>
<dbReference type="InterPro" id="IPR045582">
    <property type="entry name" value="Trehalase-like_N"/>
</dbReference>
<gene>
    <name evidence="4" type="ORF">BRAD3257_6219</name>
    <name evidence="3" type="ORF">JWS04_30815</name>
</gene>
<dbReference type="InterPro" id="IPR012341">
    <property type="entry name" value="6hp_glycosidase-like_sf"/>
</dbReference>
<feature type="domain" description="Trehalase-like N-terminal" evidence="2">
    <location>
        <begin position="5"/>
        <end position="152"/>
    </location>
</feature>
<dbReference type="EMBL" id="LS398110">
    <property type="protein sequence ID" value="SPP97124.1"/>
    <property type="molecule type" value="Genomic_DNA"/>
</dbReference>
<evidence type="ECO:0000313" key="3">
    <source>
        <dbReference type="EMBL" id="MBP0115381.1"/>
    </source>
</evidence>
<evidence type="ECO:0000313" key="4">
    <source>
        <dbReference type="EMBL" id="SPP97124.1"/>
    </source>
</evidence>
<dbReference type="Gene3D" id="1.50.10.10">
    <property type="match status" value="1"/>
</dbReference>
<keyword evidence="6" id="KW-1185">Reference proteome</keyword>
<organism evidence="4 5">
    <name type="scientific">Bradyrhizobium vignae</name>
    <dbReference type="NCBI Taxonomy" id="1549949"/>
    <lineage>
        <taxon>Bacteria</taxon>
        <taxon>Pseudomonadati</taxon>
        <taxon>Pseudomonadota</taxon>
        <taxon>Alphaproteobacteria</taxon>
        <taxon>Hyphomicrobiales</taxon>
        <taxon>Nitrobacteraceae</taxon>
        <taxon>Bradyrhizobium</taxon>
    </lineage>
</organism>
<dbReference type="PANTHER" id="PTHR31616:SF0">
    <property type="entry name" value="GLUCAN 1,4-ALPHA-GLUCOSIDASE"/>
    <property type="match status" value="1"/>
</dbReference>
<accession>A0A2U3Q6U1</accession>
<name>A0A2U3Q6U1_9BRAD</name>
<dbReference type="Proteomes" id="UP000669317">
    <property type="component" value="Unassembled WGS sequence"/>
</dbReference>
<dbReference type="Pfam" id="PF19291">
    <property type="entry name" value="TREH_N"/>
    <property type="match status" value="1"/>
</dbReference>
<reference evidence="3 6" key="2">
    <citation type="submission" date="2021-03" db="EMBL/GenBank/DDBJ databases">
        <title>Genome Sequence of Bradyrhizobium vignae strain ISRA400.</title>
        <authorList>
            <person name="Tisa L.S."/>
            <person name="Svistoonoff S."/>
            <person name="Hocher V."/>
            <person name="Fall S."/>
            <person name="Zaiya A."/>
            <person name="Naing D."/>
            <person name="Niang N."/>
            <person name="Diouf A."/>
            <person name="Dasylva M.C."/>
            <person name="Toure O."/>
            <person name="Gueye M."/>
            <person name="Gully D."/>
            <person name="Tisseyre P."/>
            <person name="Simpson S."/>
            <person name="Morris K."/>
            <person name="Thomas W.K."/>
        </authorList>
    </citation>
    <scope>NUCLEOTIDE SEQUENCE [LARGE SCALE GENOMIC DNA]</scope>
    <source>
        <strain evidence="3 6">ISRA400</strain>
    </source>
</reference>
<protein>
    <submittedName>
        <fullName evidence="4">Glucoamylase</fullName>
    </submittedName>
    <submittedName>
        <fullName evidence="3">Glycoside hydrolase family 15 protein</fullName>
    </submittedName>
</protein>
<evidence type="ECO:0000313" key="5">
    <source>
        <dbReference type="Proteomes" id="UP000246085"/>
    </source>
</evidence>
<dbReference type="InterPro" id="IPR011613">
    <property type="entry name" value="GH15-like"/>
</dbReference>